<sequence length="153" mass="17130">MSSPRLEEFLHSNRVAFDTMTHPHAFTAQETAASAHIDGHEMAKTVMVKLDGRLAMAVLPADEWLDVARLRDASGAHEVALASESDFKDRFPECEVGAMPPFGNLYGMDVYASVTLDGDRIAFNSGNHRELMRMEWHDFVRLVHPRLASLARH</sequence>
<keyword evidence="3" id="KW-1185">Reference proteome</keyword>
<dbReference type="SUPFAM" id="SSF55826">
    <property type="entry name" value="YbaK/ProRS associated domain"/>
    <property type="match status" value="1"/>
</dbReference>
<dbReference type="EMBL" id="BAABKY010000002">
    <property type="protein sequence ID" value="GAA5072428.1"/>
    <property type="molecule type" value="Genomic_DNA"/>
</dbReference>
<gene>
    <name evidence="2" type="ORF">GCM10025759_12310</name>
</gene>
<comment type="caution">
    <text evidence="2">The sequence shown here is derived from an EMBL/GenBank/DDBJ whole genome shotgun (WGS) entry which is preliminary data.</text>
</comment>
<dbReference type="Gene3D" id="3.90.960.10">
    <property type="entry name" value="YbaK/aminoacyl-tRNA synthetase-associated domain"/>
    <property type="match status" value="1"/>
</dbReference>
<name>A0ABP9LAR8_9GAMM</name>
<evidence type="ECO:0000259" key="1">
    <source>
        <dbReference type="Pfam" id="PF04073"/>
    </source>
</evidence>
<dbReference type="CDD" id="cd04332">
    <property type="entry name" value="YbaK_like"/>
    <property type="match status" value="1"/>
</dbReference>
<reference evidence="3" key="1">
    <citation type="journal article" date="2019" name="Int. J. Syst. Evol. Microbiol.">
        <title>The Global Catalogue of Microorganisms (GCM) 10K type strain sequencing project: providing services to taxonomists for standard genome sequencing and annotation.</title>
        <authorList>
            <consortium name="The Broad Institute Genomics Platform"/>
            <consortium name="The Broad Institute Genome Sequencing Center for Infectious Disease"/>
            <person name="Wu L."/>
            <person name="Ma J."/>
        </authorList>
    </citation>
    <scope>NUCLEOTIDE SEQUENCE [LARGE SCALE GENOMIC DNA]</scope>
    <source>
        <strain evidence="3">JCM 19212</strain>
    </source>
</reference>
<organism evidence="2 3">
    <name type="scientific">Lysobacter panacisoli</name>
    <dbReference type="NCBI Taxonomy" id="1255263"/>
    <lineage>
        <taxon>Bacteria</taxon>
        <taxon>Pseudomonadati</taxon>
        <taxon>Pseudomonadota</taxon>
        <taxon>Gammaproteobacteria</taxon>
        <taxon>Lysobacterales</taxon>
        <taxon>Lysobacteraceae</taxon>
        <taxon>Lysobacter</taxon>
    </lineage>
</organism>
<feature type="domain" description="YbaK/aminoacyl-tRNA synthetase-associated" evidence="1">
    <location>
        <begin position="22"/>
        <end position="142"/>
    </location>
</feature>
<accession>A0ABP9LAR8</accession>
<dbReference type="Pfam" id="PF04073">
    <property type="entry name" value="tRNA_edit"/>
    <property type="match status" value="1"/>
</dbReference>
<dbReference type="Proteomes" id="UP001501083">
    <property type="component" value="Unassembled WGS sequence"/>
</dbReference>
<evidence type="ECO:0000313" key="2">
    <source>
        <dbReference type="EMBL" id="GAA5072428.1"/>
    </source>
</evidence>
<evidence type="ECO:0000313" key="3">
    <source>
        <dbReference type="Proteomes" id="UP001501083"/>
    </source>
</evidence>
<dbReference type="InterPro" id="IPR007214">
    <property type="entry name" value="YbaK/aa-tRNA-synth-assoc-dom"/>
</dbReference>
<protein>
    <submittedName>
        <fullName evidence="2">YbaK/EbsC family protein</fullName>
    </submittedName>
</protein>
<proteinExistence type="predicted"/>
<dbReference type="InterPro" id="IPR036754">
    <property type="entry name" value="YbaK/aa-tRNA-synt-asso_dom_sf"/>
</dbReference>
<dbReference type="RefSeq" id="WP_158986947.1">
    <property type="nucleotide sequence ID" value="NZ_BAABKY010000002.1"/>
</dbReference>